<dbReference type="Gene3D" id="2.30.40.10">
    <property type="entry name" value="Urease, subunit C, domain 1"/>
    <property type="match status" value="1"/>
</dbReference>
<sequence>MIIQNVLLPHRIGRYDVLVDGATVSAIADSIEAEPGVRAIDGTGKVLLPGFVDAHSHLDKSMLGRPWYSRKPRDLNQLLADERAMRSAPDWDAATQIRRNADVMIANGATHTRAFADVDTEIGLSGVEGMLQVREELRGALTMQVIAFAQSGVSGRPGTAELLDAALAAGADIVGGMDPCSYERDPVEHVDLIFELAERHGAGVDIHLHEPGELGAFSASLIIERAKAVQLPRPVVISHPDFLGSVAPDRAARIIDDLAEAGIGVTTCVPSGGPMPPLKALAEVGVAVGVGCDGQLDSWGPFNRSDMLLKVYLLAWRCGFGGDDDLQFAVDLATSGRVMGLPDHGVGEGSAADFVLLPGATVGEAVVGLPTERVVVKAGRVVAEEAADVG</sequence>
<evidence type="ECO:0000313" key="3">
    <source>
        <dbReference type="Proteomes" id="UP001500190"/>
    </source>
</evidence>
<dbReference type="Gene3D" id="3.20.20.140">
    <property type="entry name" value="Metal-dependent hydrolases"/>
    <property type="match status" value="1"/>
</dbReference>
<evidence type="ECO:0000313" key="2">
    <source>
        <dbReference type="EMBL" id="GAA1610803.1"/>
    </source>
</evidence>
<name>A0ABP4QGT8_9ACTN</name>
<dbReference type="RefSeq" id="WP_344199803.1">
    <property type="nucleotide sequence ID" value="NZ_BAAAND010000012.1"/>
</dbReference>
<dbReference type="Proteomes" id="UP001500190">
    <property type="component" value="Unassembled WGS sequence"/>
</dbReference>
<dbReference type="InterPro" id="IPR011059">
    <property type="entry name" value="Metal-dep_hydrolase_composite"/>
</dbReference>
<dbReference type="EMBL" id="BAAAND010000012">
    <property type="protein sequence ID" value="GAA1610803.1"/>
    <property type="molecule type" value="Genomic_DNA"/>
</dbReference>
<gene>
    <name evidence="2" type="ORF">GCM10009742_71830</name>
</gene>
<dbReference type="PANTHER" id="PTHR32027:SF9">
    <property type="entry name" value="BLL3847 PROTEIN"/>
    <property type="match status" value="1"/>
</dbReference>
<reference evidence="3" key="1">
    <citation type="journal article" date="2019" name="Int. J. Syst. Evol. Microbiol.">
        <title>The Global Catalogue of Microorganisms (GCM) 10K type strain sequencing project: providing services to taxonomists for standard genome sequencing and annotation.</title>
        <authorList>
            <consortium name="The Broad Institute Genomics Platform"/>
            <consortium name="The Broad Institute Genome Sequencing Center for Infectious Disease"/>
            <person name="Wu L."/>
            <person name="Ma J."/>
        </authorList>
    </citation>
    <scope>NUCLEOTIDE SEQUENCE [LARGE SCALE GENOMIC DNA]</scope>
    <source>
        <strain evidence="3">JCM 14304</strain>
    </source>
</reference>
<protein>
    <submittedName>
        <fullName evidence="2">Amidohydrolase family protein</fullName>
    </submittedName>
</protein>
<evidence type="ECO:0000259" key="1">
    <source>
        <dbReference type="Pfam" id="PF07969"/>
    </source>
</evidence>
<dbReference type="SUPFAM" id="SSF51338">
    <property type="entry name" value="Composite domain of metallo-dependent hydrolases"/>
    <property type="match status" value="1"/>
</dbReference>
<dbReference type="SUPFAM" id="SSF51556">
    <property type="entry name" value="Metallo-dependent hydrolases"/>
    <property type="match status" value="1"/>
</dbReference>
<keyword evidence="3" id="KW-1185">Reference proteome</keyword>
<accession>A0ABP4QGT8</accession>
<dbReference type="Pfam" id="PF07969">
    <property type="entry name" value="Amidohydro_3"/>
    <property type="match status" value="1"/>
</dbReference>
<dbReference type="InterPro" id="IPR052349">
    <property type="entry name" value="Metallo-hydrolase_Enzymes"/>
</dbReference>
<dbReference type="InterPro" id="IPR013108">
    <property type="entry name" value="Amidohydro_3"/>
</dbReference>
<organism evidence="2 3">
    <name type="scientific">Kribbella karoonensis</name>
    <dbReference type="NCBI Taxonomy" id="324851"/>
    <lineage>
        <taxon>Bacteria</taxon>
        <taxon>Bacillati</taxon>
        <taxon>Actinomycetota</taxon>
        <taxon>Actinomycetes</taxon>
        <taxon>Propionibacteriales</taxon>
        <taxon>Kribbellaceae</taxon>
        <taxon>Kribbella</taxon>
    </lineage>
</organism>
<dbReference type="InterPro" id="IPR032466">
    <property type="entry name" value="Metal_Hydrolase"/>
</dbReference>
<feature type="domain" description="Amidohydrolase 3" evidence="1">
    <location>
        <begin position="120"/>
        <end position="382"/>
    </location>
</feature>
<comment type="caution">
    <text evidence="2">The sequence shown here is derived from an EMBL/GenBank/DDBJ whole genome shotgun (WGS) entry which is preliminary data.</text>
</comment>
<dbReference type="PANTHER" id="PTHR32027">
    <property type="entry name" value="CYTOSINE DEAMINASE"/>
    <property type="match status" value="1"/>
</dbReference>
<proteinExistence type="predicted"/>